<dbReference type="EMBL" id="JACRSY010000034">
    <property type="protein sequence ID" value="MBC8581023.1"/>
    <property type="molecule type" value="Genomic_DNA"/>
</dbReference>
<dbReference type="PROSITE" id="PS51257">
    <property type="entry name" value="PROKAR_LIPOPROTEIN"/>
    <property type="match status" value="1"/>
</dbReference>
<comment type="subcellular location">
    <subcellularLocation>
        <location evidence="1">Cell membrane</location>
        <topology evidence="1">Lipid-anchor</topology>
    </subcellularLocation>
</comment>
<dbReference type="RefSeq" id="WP_249333720.1">
    <property type="nucleotide sequence ID" value="NZ_JACRSY010000034.1"/>
</dbReference>
<feature type="chain" id="PRO_5039193800" evidence="8">
    <location>
        <begin position="21"/>
        <end position="392"/>
    </location>
</feature>
<evidence type="ECO:0000313" key="10">
    <source>
        <dbReference type="EMBL" id="MBC8581023.1"/>
    </source>
</evidence>
<evidence type="ECO:0000256" key="1">
    <source>
        <dbReference type="ARBA" id="ARBA00004193"/>
    </source>
</evidence>
<protein>
    <submittedName>
        <fullName evidence="10">BMP family ABC transporter substrate-binding protein</fullName>
    </submittedName>
</protein>
<dbReference type="SUPFAM" id="SSF53822">
    <property type="entry name" value="Periplasmic binding protein-like I"/>
    <property type="match status" value="1"/>
</dbReference>
<dbReference type="PANTHER" id="PTHR34296">
    <property type="entry name" value="TRANSCRIPTIONAL ACTIVATOR PROTEIN MED"/>
    <property type="match status" value="1"/>
</dbReference>
<dbReference type="Proteomes" id="UP000655830">
    <property type="component" value="Unassembled WGS sequence"/>
</dbReference>
<feature type="domain" description="ABC transporter substrate-binding protein PnrA-like" evidence="9">
    <location>
        <begin position="66"/>
        <end position="385"/>
    </location>
</feature>
<feature type="compositionally biased region" description="Basic and acidic residues" evidence="7">
    <location>
        <begin position="40"/>
        <end position="57"/>
    </location>
</feature>
<gene>
    <name evidence="10" type="ORF">H8718_16020</name>
</gene>
<evidence type="ECO:0000256" key="6">
    <source>
        <dbReference type="ARBA" id="ARBA00023288"/>
    </source>
</evidence>
<evidence type="ECO:0000256" key="2">
    <source>
        <dbReference type="ARBA" id="ARBA00008610"/>
    </source>
</evidence>
<keyword evidence="3" id="KW-1003">Cell membrane</keyword>
<dbReference type="Gene3D" id="3.40.50.2300">
    <property type="match status" value="2"/>
</dbReference>
<dbReference type="AlphaFoldDB" id="A0A926EIS0"/>
<keyword evidence="5" id="KW-0472">Membrane</keyword>
<evidence type="ECO:0000256" key="5">
    <source>
        <dbReference type="ARBA" id="ARBA00023136"/>
    </source>
</evidence>
<organism evidence="10 11">
    <name type="scientific">Zhenhengia yiwuensis</name>
    <dbReference type="NCBI Taxonomy" id="2763666"/>
    <lineage>
        <taxon>Bacteria</taxon>
        <taxon>Bacillati</taxon>
        <taxon>Bacillota</taxon>
        <taxon>Clostridia</taxon>
        <taxon>Lachnospirales</taxon>
        <taxon>Lachnospiraceae</taxon>
        <taxon>Zhenhengia</taxon>
    </lineage>
</organism>
<evidence type="ECO:0000256" key="7">
    <source>
        <dbReference type="SAM" id="MobiDB-lite"/>
    </source>
</evidence>
<comment type="similarity">
    <text evidence="2">Belongs to the BMP lipoprotein family.</text>
</comment>
<dbReference type="Pfam" id="PF02608">
    <property type="entry name" value="Bmp"/>
    <property type="match status" value="1"/>
</dbReference>
<accession>A0A926EIS0</accession>
<evidence type="ECO:0000256" key="4">
    <source>
        <dbReference type="ARBA" id="ARBA00022729"/>
    </source>
</evidence>
<name>A0A926EIS0_9FIRM</name>
<sequence>MKKKFLALLLCGVMATFSLAGCSATPAENGTPTTEESNPTEEKEAPEEKETSTEEAAKPSASDLKVGMVTDAGTIDDKSFNQGTWEGILRAGEELGIQTNYLKPAGQTEADYLKEIGNLYDTGYKFIVTPGYKFETAIYKSQTKYEDAKFVILDGAPHSGDNAYDVKDNTVAIYFAEHQSGFVAGVATALELKEGALGFIGGMEIPAVQKFNWGFQQGVAYANTNLGTNMTIEESNVVYQGSFDNVPAGQQLAAQMFDKGVKAIFCAAGGVGVGAIKEGVERNKQGKEAWIIGVDTDQYAEGFYDADNTKSCILTSAVKRIDNASYDMIQAELNGEFPGGQTLTFDITTDGVGIPVENPNLSDETIKTVADVVQQMKDGKITVADNGEGLIK</sequence>
<comment type="caution">
    <text evidence="10">The sequence shown here is derived from an EMBL/GenBank/DDBJ whole genome shotgun (WGS) entry which is preliminary data.</text>
</comment>
<feature type="region of interest" description="Disordered" evidence="7">
    <location>
        <begin position="22"/>
        <end position="62"/>
    </location>
</feature>
<reference evidence="10" key="1">
    <citation type="submission" date="2020-08" db="EMBL/GenBank/DDBJ databases">
        <title>Genome public.</title>
        <authorList>
            <person name="Liu C."/>
            <person name="Sun Q."/>
        </authorList>
    </citation>
    <scope>NUCLEOTIDE SEQUENCE</scope>
    <source>
        <strain evidence="10">NSJ-12</strain>
    </source>
</reference>
<dbReference type="GO" id="GO:0005886">
    <property type="term" value="C:plasma membrane"/>
    <property type="evidence" value="ECO:0007669"/>
    <property type="project" value="UniProtKB-SubCell"/>
</dbReference>
<dbReference type="CDD" id="cd06354">
    <property type="entry name" value="PBP1_PrnA-like"/>
    <property type="match status" value="1"/>
</dbReference>
<keyword evidence="4 8" id="KW-0732">Signal</keyword>
<feature type="compositionally biased region" description="Low complexity" evidence="7">
    <location>
        <begin position="28"/>
        <end position="37"/>
    </location>
</feature>
<evidence type="ECO:0000256" key="3">
    <source>
        <dbReference type="ARBA" id="ARBA00022475"/>
    </source>
</evidence>
<keyword evidence="6" id="KW-0449">Lipoprotein</keyword>
<evidence type="ECO:0000313" key="11">
    <source>
        <dbReference type="Proteomes" id="UP000655830"/>
    </source>
</evidence>
<dbReference type="InterPro" id="IPR003760">
    <property type="entry name" value="PnrA-like"/>
</dbReference>
<keyword evidence="11" id="KW-1185">Reference proteome</keyword>
<evidence type="ECO:0000256" key="8">
    <source>
        <dbReference type="SAM" id="SignalP"/>
    </source>
</evidence>
<proteinExistence type="inferred from homology"/>
<dbReference type="InterPro" id="IPR028082">
    <property type="entry name" value="Peripla_BP_I"/>
</dbReference>
<feature type="signal peptide" evidence="8">
    <location>
        <begin position="1"/>
        <end position="20"/>
    </location>
</feature>
<dbReference type="PANTHER" id="PTHR34296:SF2">
    <property type="entry name" value="ABC TRANSPORTER GUANOSINE-BINDING PROTEIN NUPN"/>
    <property type="match status" value="1"/>
</dbReference>
<evidence type="ECO:0000259" key="9">
    <source>
        <dbReference type="Pfam" id="PF02608"/>
    </source>
</evidence>
<dbReference type="InterPro" id="IPR050957">
    <property type="entry name" value="BMP_lipoprotein"/>
</dbReference>